<dbReference type="OrthoDB" id="283474at2"/>
<dbReference type="Pfam" id="PF11322">
    <property type="entry name" value="DUF3124"/>
    <property type="match status" value="1"/>
</dbReference>
<name>A0A3B0BQR7_9FLAO</name>
<dbReference type="Proteomes" id="UP000276603">
    <property type="component" value="Unassembled WGS sequence"/>
</dbReference>
<proteinExistence type="predicted"/>
<comment type="caution">
    <text evidence="1">The sequence shown here is derived from an EMBL/GenBank/DDBJ whole genome shotgun (WGS) entry which is preliminary data.</text>
</comment>
<dbReference type="EMBL" id="RBCJ01000008">
    <property type="protein sequence ID" value="RKN75150.1"/>
    <property type="molecule type" value="Genomic_DNA"/>
</dbReference>
<evidence type="ECO:0000313" key="2">
    <source>
        <dbReference type="Proteomes" id="UP000276603"/>
    </source>
</evidence>
<organism evidence="1 2">
    <name type="scientific">Ulvibacterium marinum</name>
    <dbReference type="NCBI Taxonomy" id="2419782"/>
    <lineage>
        <taxon>Bacteria</taxon>
        <taxon>Pseudomonadati</taxon>
        <taxon>Bacteroidota</taxon>
        <taxon>Flavobacteriia</taxon>
        <taxon>Flavobacteriales</taxon>
        <taxon>Flavobacteriaceae</taxon>
        <taxon>Ulvibacterium</taxon>
    </lineage>
</organism>
<reference evidence="1 2" key="1">
    <citation type="submission" date="2018-10" db="EMBL/GenBank/DDBJ databases">
        <title>Ulvibacterium marinum gen. nov., sp. nov., a novel marine bacterium of the family Flavobacteriaceae, isolated from a culture of the green alga Ulva prolifera.</title>
        <authorList>
            <person name="Zhang Z."/>
        </authorList>
    </citation>
    <scope>NUCLEOTIDE SEQUENCE [LARGE SCALE GENOMIC DNA]</scope>
    <source>
        <strain evidence="1 2">CCMM003</strain>
    </source>
</reference>
<dbReference type="AlphaFoldDB" id="A0A3B0BQR7"/>
<sequence>MGCNEKEKQPKFKLPNWSARHADIPSNDSLQIGKSYLSIYSQIYTLNEERKSNLTAMTSLRNTSEKDTIYISRADYYDTYGVLIRHYLNKTIFIRPLETLEIVIEETDDEGGTGSNFIFEWQKPISCPEPMFEGVMSSTIGQQGLSFTTRSRRIE</sequence>
<keyword evidence="2" id="KW-1185">Reference proteome</keyword>
<accession>A0A3B0BQR7</accession>
<protein>
    <submittedName>
        <fullName evidence="1">DUF3124 domain-containing protein</fullName>
    </submittedName>
</protein>
<gene>
    <name evidence="1" type="ORF">D7Z94_25450</name>
</gene>
<dbReference type="InterPro" id="IPR021471">
    <property type="entry name" value="DUF3124"/>
</dbReference>
<evidence type="ECO:0000313" key="1">
    <source>
        <dbReference type="EMBL" id="RKN75150.1"/>
    </source>
</evidence>